<gene>
    <name evidence="1" type="ordered locus">Huta_2037</name>
</gene>
<accession>C7NTL5</accession>
<organism evidence="1 2">
    <name type="scientific">Halorhabdus utahensis (strain DSM 12940 / JCM 11049 / AX-2)</name>
    <dbReference type="NCBI Taxonomy" id="519442"/>
    <lineage>
        <taxon>Archaea</taxon>
        <taxon>Methanobacteriati</taxon>
        <taxon>Methanobacteriota</taxon>
        <taxon>Stenosarchaea group</taxon>
        <taxon>Halobacteria</taxon>
        <taxon>Halobacteriales</taxon>
        <taxon>Haloarculaceae</taxon>
        <taxon>Halorhabdus</taxon>
    </lineage>
</organism>
<protein>
    <submittedName>
        <fullName evidence="1">Uncharacterized protein</fullName>
    </submittedName>
</protein>
<dbReference type="KEGG" id="hut:Huta_2037"/>
<dbReference type="Proteomes" id="UP000002071">
    <property type="component" value="Chromosome"/>
</dbReference>
<proteinExistence type="predicted"/>
<reference evidence="1 2" key="1">
    <citation type="journal article" date="2009" name="Stand. Genomic Sci.">
        <title>Complete genome sequence of Halorhabdus utahensis type strain (AX-2).</title>
        <authorList>
            <person name="Anderson I."/>
            <person name="Tindall B.J."/>
            <person name="Pomrenke H."/>
            <person name="Goker M."/>
            <person name="Lapidus A."/>
            <person name="Nolan M."/>
            <person name="Copeland A."/>
            <person name="Glavina Del Rio T."/>
            <person name="Chen F."/>
            <person name="Tice H."/>
            <person name="Cheng J.F."/>
            <person name="Lucas S."/>
            <person name="Chertkov O."/>
            <person name="Bruce D."/>
            <person name="Brettin T."/>
            <person name="Detter J.C."/>
            <person name="Han C."/>
            <person name="Goodwin L."/>
            <person name="Land M."/>
            <person name="Hauser L."/>
            <person name="Chang Y.J."/>
            <person name="Jeffries C.D."/>
            <person name="Pitluck S."/>
            <person name="Pati A."/>
            <person name="Mavromatis K."/>
            <person name="Ivanova N."/>
            <person name="Ovchinnikova G."/>
            <person name="Chen A."/>
            <person name="Palaniappan K."/>
            <person name="Chain P."/>
            <person name="Rohde M."/>
            <person name="Bristow J."/>
            <person name="Eisen J.A."/>
            <person name="Markowitz V."/>
            <person name="Hugenholtz P."/>
            <person name="Kyrpides N.C."/>
            <person name="Klenk H.P."/>
        </authorList>
    </citation>
    <scope>NUCLEOTIDE SEQUENCE [LARGE SCALE GENOMIC DNA]</scope>
    <source>
        <strain evidence="2">DSM 12940 / JCM 11049 / AX-2</strain>
    </source>
</reference>
<dbReference type="AlphaFoldDB" id="C7NTL5"/>
<evidence type="ECO:0000313" key="2">
    <source>
        <dbReference type="Proteomes" id="UP000002071"/>
    </source>
</evidence>
<evidence type="ECO:0000313" key="1">
    <source>
        <dbReference type="EMBL" id="ACV12205.1"/>
    </source>
</evidence>
<keyword evidence="2" id="KW-1185">Reference proteome</keyword>
<sequence length="90" mass="10189">MAPISDGRNRDVLGDERADFLPVRDSIIVGVRVIRIGLDRLITPVSVSDRDPLFFECVGESVAVGILWTDFRRNSGENVREVRRVVVEFF</sequence>
<dbReference type="STRING" id="519442.Huta_2037"/>
<name>C7NTL5_HALUD</name>
<dbReference type="HOGENOM" id="CLU_2433784_0_0_2"/>
<dbReference type="EMBL" id="CP001687">
    <property type="protein sequence ID" value="ACV12205.1"/>
    <property type="molecule type" value="Genomic_DNA"/>
</dbReference>